<organism evidence="6 7">
    <name type="scientific">Acinetobacter rongchengensis</name>
    <dbReference type="NCBI Taxonomy" id="2419601"/>
    <lineage>
        <taxon>Bacteria</taxon>
        <taxon>Pseudomonadati</taxon>
        <taxon>Pseudomonadota</taxon>
        <taxon>Gammaproteobacteria</taxon>
        <taxon>Moraxellales</taxon>
        <taxon>Moraxellaceae</taxon>
        <taxon>Acinetobacter</taxon>
    </lineage>
</organism>
<reference evidence="6 7" key="1">
    <citation type="submission" date="2018-09" db="EMBL/GenBank/DDBJ databases">
        <title>The draft genome of Acinetobacter spp. strains.</title>
        <authorList>
            <person name="Qin J."/>
            <person name="Feng Y."/>
            <person name="Zong Z."/>
        </authorList>
    </citation>
    <scope>NUCLEOTIDE SEQUENCE [LARGE SCALE GENOMIC DNA]</scope>
    <source>
        <strain evidence="6 7">WCHAc060115</strain>
    </source>
</reference>
<evidence type="ECO:0000256" key="4">
    <source>
        <dbReference type="ARBA" id="ARBA00022519"/>
    </source>
</evidence>
<dbReference type="AlphaFoldDB" id="A0A3A8EZG1"/>
<name>A0A3A8EZG1_9GAMM</name>
<keyword evidence="5" id="KW-0472">Membrane</keyword>
<evidence type="ECO:0000256" key="2">
    <source>
        <dbReference type="ARBA" id="ARBA00022448"/>
    </source>
</evidence>
<dbReference type="OrthoDB" id="9815454at2"/>
<dbReference type="EMBL" id="RAXT01000003">
    <property type="protein sequence ID" value="RKG39985.1"/>
    <property type="molecule type" value="Genomic_DNA"/>
</dbReference>
<evidence type="ECO:0000313" key="6">
    <source>
        <dbReference type="EMBL" id="RKG39985.1"/>
    </source>
</evidence>
<keyword evidence="4" id="KW-0997">Cell inner membrane</keyword>
<gene>
    <name evidence="6" type="ORF">D7V20_02620</name>
</gene>
<accession>A0A3A8EZG1</accession>
<dbReference type="Gene3D" id="3.40.190.10">
    <property type="entry name" value="Periplasmic binding protein-like II"/>
    <property type="match status" value="2"/>
</dbReference>
<evidence type="ECO:0000256" key="3">
    <source>
        <dbReference type="ARBA" id="ARBA00022475"/>
    </source>
</evidence>
<dbReference type="GO" id="GO:0012505">
    <property type="term" value="C:endomembrane system"/>
    <property type="evidence" value="ECO:0007669"/>
    <property type="project" value="UniProtKB-SubCell"/>
</dbReference>
<dbReference type="Proteomes" id="UP000280405">
    <property type="component" value="Unassembled WGS sequence"/>
</dbReference>
<keyword evidence="2" id="KW-0813">Transport</keyword>
<keyword evidence="3" id="KW-1003">Cell membrane</keyword>
<evidence type="ECO:0000313" key="7">
    <source>
        <dbReference type="Proteomes" id="UP000280405"/>
    </source>
</evidence>
<keyword evidence="7" id="KW-1185">Reference proteome</keyword>
<evidence type="ECO:0000256" key="5">
    <source>
        <dbReference type="ARBA" id="ARBA00023136"/>
    </source>
</evidence>
<dbReference type="CDD" id="cd13553">
    <property type="entry name" value="PBP2_NrtA_CpmA_like"/>
    <property type="match status" value="1"/>
</dbReference>
<evidence type="ECO:0000256" key="1">
    <source>
        <dbReference type="ARBA" id="ARBA00004308"/>
    </source>
</evidence>
<sequence length="329" mass="37028">MSNLEKTEIRLGYVPLLDCIAILWAKHQGYFAEVGLNVTLIKEASWASLRDRLAFGFLDAAHCLSAMLPAATLGADQLGIPFQTPLVLSNDQTSISLSQKLCFELNITAHDAPESSAKKIATMLHQQQNIRLAHVFQHSIHHYCLKEWLALADAQAAHTLKLLTLPPPYMVEAISKQLIDGFCVGEPWNIQAELEGLSTTICASQQFAPQIANKVFAVTQEWAIQHPNTLNALCQAIIKAQNDLKMIEAIDDVWKILIDYNIIRFNCSQFIHVQSFHKIQNIIQNLVPEDVSPKASDFEWIIHQMQKWDKLEVSDEKIKQIAKQCIVTL</sequence>
<dbReference type="PANTHER" id="PTHR30024:SF43">
    <property type="entry name" value="BLL4572 PROTEIN"/>
    <property type="match status" value="1"/>
</dbReference>
<comment type="subcellular location">
    <subcellularLocation>
        <location evidence="1">Endomembrane system</location>
    </subcellularLocation>
</comment>
<proteinExistence type="predicted"/>
<dbReference type="InterPro" id="IPR044527">
    <property type="entry name" value="NrtA/CpmA_ABC-bd_dom"/>
</dbReference>
<comment type="caution">
    <text evidence="6">The sequence shown here is derived from an EMBL/GenBank/DDBJ whole genome shotgun (WGS) entry which is preliminary data.</text>
</comment>
<dbReference type="RefSeq" id="WP_120382788.1">
    <property type="nucleotide sequence ID" value="NZ_RAXT01000003.1"/>
</dbReference>
<dbReference type="SUPFAM" id="SSF53850">
    <property type="entry name" value="Periplasmic binding protein-like II"/>
    <property type="match status" value="1"/>
</dbReference>
<protein>
    <submittedName>
        <fullName evidence="6">ABC transporter substrate-binding protein</fullName>
    </submittedName>
</protein>
<dbReference type="Pfam" id="PF13379">
    <property type="entry name" value="NMT1_2"/>
    <property type="match status" value="1"/>
</dbReference>
<dbReference type="PANTHER" id="PTHR30024">
    <property type="entry name" value="ALIPHATIC SULFONATES-BINDING PROTEIN-RELATED"/>
    <property type="match status" value="1"/>
</dbReference>